<keyword evidence="2" id="KW-1185">Reference proteome</keyword>
<proteinExistence type="predicted"/>
<dbReference type="Pfam" id="PF00300">
    <property type="entry name" value="His_Phos_1"/>
    <property type="match status" value="1"/>
</dbReference>
<evidence type="ECO:0000313" key="1">
    <source>
        <dbReference type="EMBL" id="RDH87630.1"/>
    </source>
</evidence>
<dbReference type="AlphaFoldDB" id="A0A370DRJ0"/>
<dbReference type="CDD" id="cd07040">
    <property type="entry name" value="HP"/>
    <property type="match status" value="1"/>
</dbReference>
<dbReference type="Gene3D" id="3.40.50.1240">
    <property type="entry name" value="Phosphoglycerate mutase-like"/>
    <property type="match status" value="1"/>
</dbReference>
<reference evidence="1 2" key="1">
    <citation type="journal article" date="2018" name="ISME J.">
        <title>Endosymbiont genomes yield clues of tubeworm success.</title>
        <authorList>
            <person name="Li Y."/>
            <person name="Liles M.R."/>
            <person name="Halanych K.M."/>
        </authorList>
    </citation>
    <scope>NUCLEOTIDE SEQUENCE [LARGE SCALE GENOMIC DNA]</scope>
    <source>
        <strain evidence="1">A1462</strain>
    </source>
</reference>
<dbReference type="SUPFAM" id="SSF53254">
    <property type="entry name" value="Phosphoglycerate mutase-like"/>
    <property type="match status" value="1"/>
</dbReference>
<organism evidence="1 2">
    <name type="scientific">endosymbiont of Escarpia spicata</name>
    <dbReference type="NCBI Taxonomy" id="2200908"/>
    <lineage>
        <taxon>Bacteria</taxon>
        <taxon>Pseudomonadati</taxon>
        <taxon>Pseudomonadota</taxon>
        <taxon>Gammaproteobacteria</taxon>
        <taxon>sulfur-oxidizing symbionts</taxon>
    </lineage>
</organism>
<evidence type="ECO:0000313" key="2">
    <source>
        <dbReference type="Proteomes" id="UP000254771"/>
    </source>
</evidence>
<accession>A0A370DRJ0</accession>
<dbReference type="Proteomes" id="UP000254771">
    <property type="component" value="Unassembled WGS sequence"/>
</dbReference>
<dbReference type="EMBL" id="QFXE01000005">
    <property type="protein sequence ID" value="RDH87630.1"/>
    <property type="molecule type" value="Genomic_DNA"/>
</dbReference>
<protein>
    <submittedName>
        <fullName evidence="1">Histidine phosphatase family protein</fullName>
    </submittedName>
</protein>
<gene>
    <name evidence="1" type="ORF">DIZ78_03440</name>
</gene>
<dbReference type="InterPro" id="IPR013078">
    <property type="entry name" value="His_Pase_superF_clade-1"/>
</dbReference>
<name>A0A370DRJ0_9GAMM</name>
<dbReference type="InterPro" id="IPR029033">
    <property type="entry name" value="His_PPase_superfam"/>
</dbReference>
<sequence length="173" mass="19194">MTTSSLRAFILLLFLTSLFALPGCFSLIVHSKEGTETTVIMLRHAERTQISKMLTEKGKARARALVKAVGDRKIHAIYSPDIQRNIDTVQPLADHHGLKVIRVSRGDITDIPKTIAQQHAGETVVWVGNTFNLESLYWMMGGVGDPPDNYGDLFFLTIPDKGETLVVKSRFGD</sequence>
<comment type="caution">
    <text evidence="1">The sequence shown here is derived from an EMBL/GenBank/DDBJ whole genome shotgun (WGS) entry which is preliminary data.</text>
</comment>